<dbReference type="Pfam" id="PF00795">
    <property type="entry name" value="CN_hydrolase"/>
    <property type="match status" value="1"/>
</dbReference>
<evidence type="ECO:0000256" key="5">
    <source>
        <dbReference type="ARBA" id="ARBA00022989"/>
    </source>
</evidence>
<feature type="transmembrane region" description="Helical" evidence="8">
    <location>
        <begin position="197"/>
        <end position="215"/>
    </location>
</feature>
<evidence type="ECO:0000313" key="11">
    <source>
        <dbReference type="Proteomes" id="UP000014387"/>
    </source>
</evidence>
<evidence type="ECO:0000313" key="10">
    <source>
        <dbReference type="EMBL" id="EPD30482.1"/>
    </source>
</evidence>
<keyword evidence="6 8" id="KW-0472">Membrane</keyword>
<evidence type="ECO:0000256" key="6">
    <source>
        <dbReference type="ARBA" id="ARBA00023136"/>
    </source>
</evidence>
<dbReference type="Gene3D" id="3.60.110.10">
    <property type="entry name" value="Carbon-nitrogen hydrolase"/>
    <property type="match status" value="1"/>
</dbReference>
<feature type="transmembrane region" description="Helical" evidence="8">
    <location>
        <begin position="166"/>
        <end position="190"/>
    </location>
</feature>
<keyword evidence="5 8" id="KW-1133">Transmembrane helix</keyword>
<dbReference type="AlphaFoldDB" id="A0A9W5RDQ7"/>
<feature type="transmembrane region" description="Helical" evidence="8">
    <location>
        <begin position="56"/>
        <end position="76"/>
    </location>
</feature>
<comment type="caution">
    <text evidence="10">The sequence shown here is derived from an EMBL/GenBank/DDBJ whole genome shotgun (WGS) entry which is preliminary data.</text>
</comment>
<dbReference type="InterPro" id="IPR004563">
    <property type="entry name" value="Apolipo_AcylTrfase"/>
</dbReference>
<dbReference type="EMBL" id="AGWN01000001">
    <property type="protein sequence ID" value="EPD30482.1"/>
    <property type="molecule type" value="Genomic_DNA"/>
</dbReference>
<name>A0A9W5RDQ7_9ACTO</name>
<comment type="function">
    <text evidence="8">Catalyzes the phospholipid dependent N-acylation of the N-terminal cysteine of apolipoprotein, the last step in lipoprotein maturation.</text>
</comment>
<evidence type="ECO:0000259" key="9">
    <source>
        <dbReference type="PROSITE" id="PS50263"/>
    </source>
</evidence>
<evidence type="ECO:0000256" key="7">
    <source>
        <dbReference type="ARBA" id="ARBA00023315"/>
    </source>
</evidence>
<organism evidence="10 11">
    <name type="scientific">Gleimia europaea ACS-120-V-Col10b</name>
    <dbReference type="NCBI Taxonomy" id="883069"/>
    <lineage>
        <taxon>Bacteria</taxon>
        <taxon>Bacillati</taxon>
        <taxon>Actinomycetota</taxon>
        <taxon>Actinomycetes</taxon>
        <taxon>Actinomycetales</taxon>
        <taxon>Actinomycetaceae</taxon>
        <taxon>Gleimia</taxon>
    </lineage>
</organism>
<comment type="catalytic activity">
    <reaction evidence="8">
        <text>N-terminal S-1,2-diacyl-sn-glyceryl-L-cysteinyl-[lipoprotein] + a glycerophospholipid = N-acyl-S-1,2-diacyl-sn-glyceryl-L-cysteinyl-[lipoprotein] + a 2-acyl-sn-glycero-3-phospholipid + H(+)</text>
        <dbReference type="Rhea" id="RHEA:48228"/>
        <dbReference type="Rhea" id="RHEA-COMP:14681"/>
        <dbReference type="Rhea" id="RHEA-COMP:14684"/>
        <dbReference type="ChEBI" id="CHEBI:15378"/>
        <dbReference type="ChEBI" id="CHEBI:136912"/>
        <dbReference type="ChEBI" id="CHEBI:140656"/>
        <dbReference type="ChEBI" id="CHEBI:140657"/>
        <dbReference type="ChEBI" id="CHEBI:140660"/>
        <dbReference type="EC" id="2.3.1.269"/>
    </reaction>
</comment>
<evidence type="ECO:0000256" key="8">
    <source>
        <dbReference type="HAMAP-Rule" id="MF_01148"/>
    </source>
</evidence>
<feature type="transmembrane region" description="Helical" evidence="8">
    <location>
        <begin position="12"/>
        <end position="27"/>
    </location>
</feature>
<feature type="transmembrane region" description="Helical" evidence="8">
    <location>
        <begin position="488"/>
        <end position="510"/>
    </location>
</feature>
<evidence type="ECO:0000256" key="2">
    <source>
        <dbReference type="ARBA" id="ARBA00022475"/>
    </source>
</evidence>
<keyword evidence="2 8" id="KW-1003">Cell membrane</keyword>
<dbReference type="Proteomes" id="UP000014387">
    <property type="component" value="Unassembled WGS sequence"/>
</dbReference>
<dbReference type="RefSeq" id="WP_016443594.1">
    <property type="nucleotide sequence ID" value="NZ_KE150266.1"/>
</dbReference>
<dbReference type="InterPro" id="IPR003010">
    <property type="entry name" value="C-N_Hydrolase"/>
</dbReference>
<keyword evidence="7 8" id="KW-0012">Acyltransferase</keyword>
<gene>
    <name evidence="8" type="primary">lnt</name>
    <name evidence="10" type="ORF">HMPREF9238_00225</name>
</gene>
<dbReference type="PANTHER" id="PTHR38686:SF1">
    <property type="entry name" value="APOLIPOPROTEIN N-ACYLTRANSFERASE"/>
    <property type="match status" value="1"/>
</dbReference>
<dbReference type="GO" id="GO:0016410">
    <property type="term" value="F:N-acyltransferase activity"/>
    <property type="evidence" value="ECO:0007669"/>
    <property type="project" value="UniProtKB-UniRule"/>
</dbReference>
<dbReference type="Pfam" id="PF20154">
    <property type="entry name" value="LNT_N"/>
    <property type="match status" value="1"/>
</dbReference>
<comment type="similarity">
    <text evidence="8">Belongs to the CN hydrolase family. Apolipoprotein N-acyltransferase subfamily.</text>
</comment>
<proteinExistence type="inferred from homology"/>
<dbReference type="CDD" id="cd07571">
    <property type="entry name" value="ALP_N-acyl_transferase"/>
    <property type="match status" value="1"/>
</dbReference>
<feature type="domain" description="CN hydrolase" evidence="9">
    <location>
        <begin position="224"/>
        <end position="475"/>
    </location>
</feature>
<dbReference type="GO" id="GO:0042158">
    <property type="term" value="P:lipoprotein biosynthetic process"/>
    <property type="evidence" value="ECO:0007669"/>
    <property type="project" value="UniProtKB-UniRule"/>
</dbReference>
<evidence type="ECO:0000256" key="4">
    <source>
        <dbReference type="ARBA" id="ARBA00022692"/>
    </source>
</evidence>
<dbReference type="OrthoDB" id="9804277at2"/>
<dbReference type="PROSITE" id="PS50263">
    <property type="entry name" value="CN_HYDROLASE"/>
    <property type="match status" value="1"/>
</dbReference>
<comment type="pathway">
    <text evidence="8">Protein modification; lipoprotein biosynthesis (N-acyl transfer).</text>
</comment>
<dbReference type="PANTHER" id="PTHR38686">
    <property type="entry name" value="APOLIPOPROTEIN N-ACYLTRANSFERASE"/>
    <property type="match status" value="1"/>
</dbReference>
<comment type="subcellular location">
    <subcellularLocation>
        <location evidence="1 8">Cell membrane</location>
        <topology evidence="1 8">Multi-pass membrane protein</topology>
    </subcellularLocation>
</comment>
<dbReference type="NCBIfam" id="TIGR00546">
    <property type="entry name" value="lnt"/>
    <property type="match status" value="1"/>
</dbReference>
<evidence type="ECO:0000256" key="3">
    <source>
        <dbReference type="ARBA" id="ARBA00022679"/>
    </source>
</evidence>
<dbReference type="EC" id="2.3.1.269" evidence="8"/>
<dbReference type="GO" id="GO:0005886">
    <property type="term" value="C:plasma membrane"/>
    <property type="evidence" value="ECO:0007669"/>
    <property type="project" value="UniProtKB-SubCell"/>
</dbReference>
<feature type="transmembrane region" description="Helical" evidence="8">
    <location>
        <begin position="117"/>
        <end position="134"/>
    </location>
</feature>
<dbReference type="HAMAP" id="MF_01148">
    <property type="entry name" value="Lnt"/>
    <property type="match status" value="1"/>
</dbReference>
<dbReference type="SUPFAM" id="SSF56317">
    <property type="entry name" value="Carbon-nitrogen hydrolase"/>
    <property type="match status" value="1"/>
</dbReference>
<keyword evidence="11" id="KW-1185">Reference proteome</keyword>
<dbReference type="InterPro" id="IPR045378">
    <property type="entry name" value="LNT_N"/>
</dbReference>
<feature type="transmembrane region" description="Helical" evidence="8">
    <location>
        <begin position="82"/>
        <end position="105"/>
    </location>
</feature>
<sequence length="519" mass="57156">MSGYLPKRRRLLDYAQILVAAVLMWASFPDLAYWFLIFPSVILLVSALDRSRAGRATWYGFVFGLGFFLPHIWWATVSVGSYLPWLALATVQALFLALFGLSVAWVRQISALQRSPFLYALCVGVLWVAVEQLRGRVPFGGFPWGYIAYSQVDSPLRTLAPWGSEVAIGLVVVTSCVLVRRAFGFVPAFCTSPIRRVGAVAIATLIVVMPFALTLDARAEGGSLRVGVIQGNIELPADATFAQYLKVTKNHVQTTEEALASGMKADIILWGENSMDHDPRSDAKAKAMLDGVAKRAGVPIVVGVLRYEDDARWNEAVVWYPDGSVGEVYTKQLPVPFGEYIPMREYLSILSKETAKVSTDMLPGIEPGVMNVDLAGRQLTMGVGICFEAAYERIFSEAAQLGAQMLFVPTNNSSFGYTPESTQQLQMVRLRAMSMSRTAMQVSTNGVSAIVRPNGTMLKVTDLYQPDWIVEDVPLRTSLTFSAKWGEYLNYTVMALGGLLLVIGCIRTIARHSEINYAR</sequence>
<reference evidence="10 11" key="1">
    <citation type="submission" date="2013-05" db="EMBL/GenBank/DDBJ databases">
        <title>The Genome Sequence of Actinomyces europaeus ACS-120-V-COL10B.</title>
        <authorList>
            <consortium name="The Broad Institute Genomics Platform"/>
            <person name="Earl A."/>
            <person name="Ward D."/>
            <person name="Feldgarden M."/>
            <person name="Gevers D."/>
            <person name="Saerens B."/>
            <person name="Vaneechoutte M."/>
            <person name="Walker B."/>
            <person name="Young S."/>
            <person name="Zeng Q."/>
            <person name="Gargeya S."/>
            <person name="Fitzgerald M."/>
            <person name="Haas B."/>
            <person name="Abouelleil A."/>
            <person name="Allen A.W."/>
            <person name="Alvarado L."/>
            <person name="Arachchi H.M."/>
            <person name="Berlin A.M."/>
            <person name="Chapman S.B."/>
            <person name="Gainer-Dewar J."/>
            <person name="Goldberg J."/>
            <person name="Griggs A."/>
            <person name="Gujja S."/>
            <person name="Hansen M."/>
            <person name="Howarth C."/>
            <person name="Imamovic A."/>
            <person name="Ireland A."/>
            <person name="Larimer J."/>
            <person name="McCowan C."/>
            <person name="Murphy C."/>
            <person name="Pearson M."/>
            <person name="Poon T.W."/>
            <person name="Priest M."/>
            <person name="Roberts A."/>
            <person name="Saif S."/>
            <person name="Shea T."/>
            <person name="Sisk P."/>
            <person name="Sykes S."/>
            <person name="Wortman J."/>
            <person name="Nusbaum C."/>
            <person name="Birren B."/>
        </authorList>
    </citation>
    <scope>NUCLEOTIDE SEQUENCE [LARGE SCALE GENOMIC DNA]</scope>
    <source>
        <strain evidence="10 11">ACS-120-V-Col10b</strain>
    </source>
</reference>
<dbReference type="InterPro" id="IPR036526">
    <property type="entry name" value="C-N_Hydrolase_sf"/>
</dbReference>
<keyword evidence="4 8" id="KW-0812">Transmembrane</keyword>
<accession>A0A9W5RDQ7</accession>
<keyword evidence="3 8" id="KW-0808">Transferase</keyword>
<protein>
    <recommendedName>
        <fullName evidence="8">Apolipoprotein N-acyltransferase</fullName>
        <shortName evidence="8">ALP N-acyltransferase</shortName>
        <ecNumber evidence="8">2.3.1.269</ecNumber>
    </recommendedName>
</protein>
<evidence type="ECO:0000256" key="1">
    <source>
        <dbReference type="ARBA" id="ARBA00004651"/>
    </source>
</evidence>